<accession>L8G0K3</accession>
<feature type="region of interest" description="Disordered" evidence="8">
    <location>
        <begin position="905"/>
        <end position="961"/>
    </location>
</feature>
<sequence>MELADGSKAVVDPEVQAYVSSLVTALGGSGSDEDGRYVLGDDALACLRDIKRWLKLYDEKANRLDVARCLAELNLVGGDLLQILAAWPENETDNKIKSRIALACVELLVPLTWPLDKGVEMTVNHHRHIPFLQLAQLGYKRSIVNYDGARILHTVTRVALPSMAVALKDRSTRDENVIRMVLYLLRNITMIAPPPGVQYDGDEIEISRSAIIDAFDYQDILHLLLALCSSMGEDFNTQDVVVMEILFHLIKGVDIETLFMNEKQLDNHKDDELAKLLTQEAGMRRANARTAPTRHSRFGTMLWVKRDDGKMSTVIGQDALLNTARSLDKMDKNKKFKPPTRAPREVKGPMDFDAPEKLSQRASNNLKTFVKDFLDSGFNPLFQNVRKAIDRQAERILEYHPRQFFYLVSWFLEAERVRRQSKKSQKSKKAADKDTDDSFGLVAGVLNQEMFITLNRAMEKDFGDKSWDDLKASMKCFTQILLTVQEMSESKLDEDQEIAENILARIFYEETTHDRVANIIRTFKDQGFGYLDAATELAHVYIRILENYSKQNTDLQVRSRRRVRRKKKAAIDAGEDDADDEIIDGSDNDDAQAERVSRERKFDFKRFSSRFLTQGCIDTFVTLASYYQELKPEQMKRAHRFLYRVAFKMDMSIMLFRVDIIHLLHKIIKGPGGLDPASKTFKEWDQLVRHILRKCVKKIQEHPELIVEMLFSKTTYTANFFQYGYETQTIESKARAAAELEVKPGFEWEQQIGVVVGALLDRNEGHLLECLKSQLSYAEIERRSWEGANKPIQSVETDAGETPLVPADPPKAPSIVAKPSDATCKTAMLKNGYLRLLMTLVGLRHIGDKNDIDTPWVVPSDLSSAQLKEALTLIKAAEFDPPTFENGYNAEAQIRRVSAAQNRRRAAFDDESDNGIDDDDAEILFPAGGPTPMSKSNAFAALKKTRRKRRRSGTEDDALDEEQLAARDRARRAKDLEKQRRIKSELFVHDSDDESDAERDEAFFAEEERTRAKVRRGLLVAEAIGTPASGVEKRKPKVRVVVAGNESDSDEDAVVAMSPPSSGSRKRSVDVESGEEIGTETPLSSPHTRPSVAKRARLDTKDVESREGSPAAGGKDVGMVDLDDDDDEDIPAPRRPRGRAFGGFVVDSSDEE</sequence>
<dbReference type="GO" id="GO:0000076">
    <property type="term" value="P:DNA replication checkpoint signaling"/>
    <property type="evidence" value="ECO:0007669"/>
    <property type="project" value="TreeGrafter"/>
</dbReference>
<dbReference type="OrthoDB" id="310853at2759"/>
<name>L8G0K3_PSED2</name>
<dbReference type="GO" id="GO:0051321">
    <property type="term" value="P:meiotic cell cycle"/>
    <property type="evidence" value="ECO:0007669"/>
    <property type="project" value="UniProtKB-KW"/>
</dbReference>
<evidence type="ECO:0000256" key="7">
    <source>
        <dbReference type="ARBA" id="ARBA00023306"/>
    </source>
</evidence>
<keyword evidence="11" id="KW-1185">Reference proteome</keyword>
<dbReference type="HOGENOM" id="CLU_004390_0_0_1"/>
<gene>
    <name evidence="10" type="ORF">GMDG_00254</name>
</gene>
<evidence type="ECO:0000256" key="3">
    <source>
        <dbReference type="ARBA" id="ARBA00021529"/>
    </source>
</evidence>
<keyword evidence="4" id="KW-0236">DNA replication inhibitor</keyword>
<dbReference type="InterPro" id="IPR044998">
    <property type="entry name" value="Timeless"/>
</dbReference>
<dbReference type="Proteomes" id="UP000011064">
    <property type="component" value="Unassembled WGS sequence"/>
</dbReference>
<feature type="region of interest" description="Disordered" evidence="8">
    <location>
        <begin position="1025"/>
        <end position="1152"/>
    </location>
</feature>
<dbReference type="InParanoid" id="L8G0K3"/>
<evidence type="ECO:0000313" key="11">
    <source>
        <dbReference type="Proteomes" id="UP000011064"/>
    </source>
</evidence>
<evidence type="ECO:0000259" key="9">
    <source>
        <dbReference type="Pfam" id="PF04821"/>
    </source>
</evidence>
<dbReference type="GO" id="GO:0003677">
    <property type="term" value="F:DNA binding"/>
    <property type="evidence" value="ECO:0007669"/>
    <property type="project" value="TreeGrafter"/>
</dbReference>
<evidence type="ECO:0000256" key="2">
    <source>
        <dbReference type="ARBA" id="ARBA00008174"/>
    </source>
</evidence>
<evidence type="ECO:0000313" key="10">
    <source>
        <dbReference type="EMBL" id="ELR06637.1"/>
    </source>
</evidence>
<dbReference type="Pfam" id="PF04821">
    <property type="entry name" value="TIMELESS"/>
    <property type="match status" value="1"/>
</dbReference>
<evidence type="ECO:0000256" key="4">
    <source>
        <dbReference type="ARBA" id="ARBA00022880"/>
    </source>
</evidence>
<feature type="compositionally biased region" description="Acidic residues" evidence="8">
    <location>
        <begin position="909"/>
        <end position="922"/>
    </location>
</feature>
<feature type="compositionally biased region" description="Basic and acidic residues" evidence="8">
    <location>
        <begin position="1000"/>
        <end position="1010"/>
    </location>
</feature>
<reference evidence="11" key="1">
    <citation type="submission" date="2010-09" db="EMBL/GenBank/DDBJ databases">
        <title>The genome sequence of Geomyces destructans 20631-21.</title>
        <authorList>
            <consortium name="The Broad Institute Genome Sequencing Platform"/>
            <person name="Cuomo C.A."/>
            <person name="Blehert D.S."/>
            <person name="Lorch J.M."/>
            <person name="Young S.K."/>
            <person name="Zeng Q."/>
            <person name="Gargeya S."/>
            <person name="Fitzgerald M."/>
            <person name="Haas B."/>
            <person name="Abouelleil A."/>
            <person name="Alvarado L."/>
            <person name="Arachchi H.M."/>
            <person name="Berlin A."/>
            <person name="Brown A."/>
            <person name="Chapman S.B."/>
            <person name="Chen Z."/>
            <person name="Dunbar C."/>
            <person name="Freedman E."/>
            <person name="Gearin G."/>
            <person name="Gellesch M."/>
            <person name="Goldberg J."/>
            <person name="Griggs A."/>
            <person name="Gujja S."/>
            <person name="Heiman D."/>
            <person name="Howarth C."/>
            <person name="Larson L."/>
            <person name="Lui A."/>
            <person name="MacDonald P.J.P."/>
            <person name="Montmayeur A."/>
            <person name="Murphy C."/>
            <person name="Neiman D."/>
            <person name="Pearson M."/>
            <person name="Priest M."/>
            <person name="Roberts A."/>
            <person name="Saif S."/>
            <person name="Shea T."/>
            <person name="Shenoy N."/>
            <person name="Sisk P."/>
            <person name="Stolte C."/>
            <person name="Sykes S."/>
            <person name="Wortman J."/>
            <person name="Nusbaum C."/>
            <person name="Birren B."/>
        </authorList>
    </citation>
    <scope>NUCLEOTIDE SEQUENCE [LARGE SCALE GENOMIC DNA]</scope>
    <source>
        <strain evidence="11">ATCC MYA-4855 / 20631-21</strain>
    </source>
</reference>
<keyword evidence="5" id="KW-0539">Nucleus</keyword>
<keyword evidence="6" id="KW-0469">Meiosis</keyword>
<comment type="similarity">
    <text evidence="2">Belongs to the timeless family.</text>
</comment>
<dbReference type="GO" id="GO:0031298">
    <property type="term" value="C:replication fork protection complex"/>
    <property type="evidence" value="ECO:0007669"/>
    <property type="project" value="TreeGrafter"/>
</dbReference>
<evidence type="ECO:0000256" key="5">
    <source>
        <dbReference type="ARBA" id="ARBA00023242"/>
    </source>
</evidence>
<dbReference type="FunCoup" id="L8G0K3">
    <property type="interactions" value="47"/>
</dbReference>
<organism evidence="10 11">
    <name type="scientific">Pseudogymnoascus destructans (strain ATCC MYA-4855 / 20631-21)</name>
    <name type="common">Bat white-nose syndrome fungus</name>
    <name type="synonym">Geomyces destructans</name>
    <dbReference type="NCBI Taxonomy" id="658429"/>
    <lineage>
        <taxon>Eukaryota</taxon>
        <taxon>Fungi</taxon>
        <taxon>Dikarya</taxon>
        <taxon>Ascomycota</taxon>
        <taxon>Pezizomycotina</taxon>
        <taxon>Leotiomycetes</taxon>
        <taxon>Thelebolales</taxon>
        <taxon>Thelebolaceae</taxon>
        <taxon>Pseudogymnoascus</taxon>
    </lineage>
</organism>
<dbReference type="PANTHER" id="PTHR22940">
    <property type="entry name" value="TIMEOUT/TIMELESS-2"/>
    <property type="match status" value="1"/>
</dbReference>
<evidence type="ECO:0000256" key="8">
    <source>
        <dbReference type="SAM" id="MobiDB-lite"/>
    </source>
</evidence>
<keyword evidence="7" id="KW-0131">Cell cycle</keyword>
<evidence type="ECO:0000256" key="1">
    <source>
        <dbReference type="ARBA" id="ARBA00004123"/>
    </source>
</evidence>
<protein>
    <recommendedName>
        <fullName evidence="3">Topoisomerase 1-associated factor 1</fullName>
    </recommendedName>
</protein>
<dbReference type="AlphaFoldDB" id="L8G0K3"/>
<feature type="compositionally biased region" description="Acidic residues" evidence="8">
    <location>
        <begin position="1121"/>
        <end position="1130"/>
    </location>
</feature>
<dbReference type="PANTHER" id="PTHR22940:SF4">
    <property type="entry name" value="PROTEIN TIMELESS HOMOLOG"/>
    <property type="match status" value="1"/>
</dbReference>
<comment type="subcellular location">
    <subcellularLocation>
        <location evidence="1">Nucleus</location>
    </subcellularLocation>
</comment>
<evidence type="ECO:0000256" key="6">
    <source>
        <dbReference type="ARBA" id="ARBA00023254"/>
    </source>
</evidence>
<proteinExistence type="inferred from homology"/>
<feature type="region of interest" description="Disordered" evidence="8">
    <location>
        <begin position="331"/>
        <end position="351"/>
    </location>
</feature>
<dbReference type="GO" id="GO:0006281">
    <property type="term" value="P:DNA repair"/>
    <property type="evidence" value="ECO:0007669"/>
    <property type="project" value="TreeGrafter"/>
</dbReference>
<dbReference type="STRING" id="658429.L8G0K3"/>
<feature type="domain" description="Timeless N-terminal" evidence="9">
    <location>
        <begin position="36"/>
        <end position="304"/>
    </location>
</feature>
<dbReference type="GO" id="GO:0043111">
    <property type="term" value="P:replication fork arrest"/>
    <property type="evidence" value="ECO:0007669"/>
    <property type="project" value="TreeGrafter"/>
</dbReference>
<feature type="compositionally biased region" description="Basic and acidic residues" evidence="8">
    <location>
        <begin position="342"/>
        <end position="351"/>
    </location>
</feature>
<dbReference type="EMBL" id="GL573171">
    <property type="protein sequence ID" value="ELR06637.1"/>
    <property type="molecule type" value="Genomic_DNA"/>
</dbReference>
<dbReference type="VEuPathDB" id="FungiDB:GMDG_00254"/>
<dbReference type="InterPro" id="IPR006906">
    <property type="entry name" value="Timeless_N"/>
</dbReference>
<feature type="compositionally biased region" description="Basic and acidic residues" evidence="8">
    <location>
        <begin position="1096"/>
        <end position="1107"/>
    </location>
</feature>
<feature type="region of interest" description="Disordered" evidence="8">
    <location>
        <begin position="990"/>
        <end position="1010"/>
    </location>
</feature>